<keyword evidence="3" id="KW-1003">Cell membrane</keyword>
<comment type="caution">
    <text evidence="8">The sequence shown here is derived from an EMBL/GenBank/DDBJ whole genome shotgun (WGS) entry which is preliminary data.</text>
</comment>
<evidence type="ECO:0000256" key="3">
    <source>
        <dbReference type="ARBA" id="ARBA00022475"/>
    </source>
</evidence>
<feature type="transmembrane region" description="Helical" evidence="7">
    <location>
        <begin position="107"/>
        <end position="129"/>
    </location>
</feature>
<dbReference type="RefSeq" id="WP_201374367.1">
    <property type="nucleotide sequence ID" value="NZ_BNJG01000002.1"/>
</dbReference>
<feature type="transmembrane region" description="Helical" evidence="7">
    <location>
        <begin position="141"/>
        <end position="161"/>
    </location>
</feature>
<gene>
    <name evidence="8" type="ORF">KSB_65730</name>
</gene>
<name>A0ABQ3UZL1_9CHLR</name>
<evidence type="ECO:0000256" key="6">
    <source>
        <dbReference type="ARBA" id="ARBA00023136"/>
    </source>
</evidence>
<feature type="transmembrane region" description="Helical" evidence="7">
    <location>
        <begin position="199"/>
        <end position="219"/>
    </location>
</feature>
<keyword evidence="4 7" id="KW-0812">Transmembrane</keyword>
<proteinExistence type="inferred from homology"/>
<dbReference type="Pfam" id="PF02417">
    <property type="entry name" value="Chromate_transp"/>
    <property type="match status" value="1"/>
</dbReference>
<dbReference type="InterPro" id="IPR052518">
    <property type="entry name" value="CHR_Transporter"/>
</dbReference>
<dbReference type="InterPro" id="IPR036259">
    <property type="entry name" value="MFS_trans_sf"/>
</dbReference>
<evidence type="ECO:0000256" key="2">
    <source>
        <dbReference type="ARBA" id="ARBA00005262"/>
    </source>
</evidence>
<evidence type="ECO:0000256" key="4">
    <source>
        <dbReference type="ARBA" id="ARBA00022692"/>
    </source>
</evidence>
<dbReference type="SUPFAM" id="SSF103473">
    <property type="entry name" value="MFS general substrate transporter"/>
    <property type="match status" value="1"/>
</dbReference>
<dbReference type="PANTHER" id="PTHR43663:SF1">
    <property type="entry name" value="CHROMATE TRANSPORTER"/>
    <property type="match status" value="1"/>
</dbReference>
<keyword evidence="9" id="KW-1185">Reference proteome</keyword>
<feature type="transmembrane region" description="Helical" evidence="7">
    <location>
        <begin position="173"/>
        <end position="193"/>
    </location>
</feature>
<evidence type="ECO:0008006" key="10">
    <source>
        <dbReference type="Google" id="ProtNLM"/>
    </source>
</evidence>
<accession>A0ABQ3UZL1</accession>
<feature type="transmembrane region" description="Helical" evidence="7">
    <location>
        <begin position="34"/>
        <end position="59"/>
    </location>
</feature>
<dbReference type="EMBL" id="BNJG01000002">
    <property type="protein sequence ID" value="GHO58098.1"/>
    <property type="molecule type" value="Genomic_DNA"/>
</dbReference>
<dbReference type="PANTHER" id="PTHR43663">
    <property type="entry name" value="CHROMATE TRANSPORT PROTEIN-RELATED"/>
    <property type="match status" value="1"/>
</dbReference>
<comment type="subcellular location">
    <subcellularLocation>
        <location evidence="1">Cell membrane</location>
        <topology evidence="1">Multi-pass membrane protein</topology>
    </subcellularLocation>
</comment>
<dbReference type="Proteomes" id="UP000654345">
    <property type="component" value="Unassembled WGS sequence"/>
</dbReference>
<keyword evidence="6 7" id="KW-0472">Membrane</keyword>
<evidence type="ECO:0000313" key="8">
    <source>
        <dbReference type="EMBL" id="GHO58098.1"/>
    </source>
</evidence>
<organism evidence="8 9">
    <name type="scientific">Ktedonobacter robiniae</name>
    <dbReference type="NCBI Taxonomy" id="2778365"/>
    <lineage>
        <taxon>Bacteria</taxon>
        <taxon>Bacillati</taxon>
        <taxon>Chloroflexota</taxon>
        <taxon>Ktedonobacteria</taxon>
        <taxon>Ktedonobacterales</taxon>
        <taxon>Ktedonobacteraceae</taxon>
        <taxon>Ktedonobacter</taxon>
    </lineage>
</organism>
<reference evidence="8 9" key="1">
    <citation type="journal article" date="2021" name="Int. J. Syst. Evol. Microbiol.">
        <title>Reticulibacter mediterranei gen. nov., sp. nov., within the new family Reticulibacteraceae fam. nov., and Ktedonospora formicarum gen. nov., sp. nov., Ktedonobacter robiniae sp. nov., Dictyobacter formicarum sp. nov. and Dictyobacter arantiisoli sp. nov., belonging to the class Ktedonobacteria.</title>
        <authorList>
            <person name="Yabe S."/>
            <person name="Zheng Y."/>
            <person name="Wang C.M."/>
            <person name="Sakai Y."/>
            <person name="Abe K."/>
            <person name="Yokota A."/>
            <person name="Donadio S."/>
            <person name="Cavaletti L."/>
            <person name="Monciardini P."/>
        </authorList>
    </citation>
    <scope>NUCLEOTIDE SEQUENCE [LARGE SCALE GENOMIC DNA]</scope>
    <source>
        <strain evidence="8 9">SOSP1-30</strain>
    </source>
</reference>
<evidence type="ECO:0000313" key="9">
    <source>
        <dbReference type="Proteomes" id="UP000654345"/>
    </source>
</evidence>
<evidence type="ECO:0000256" key="5">
    <source>
        <dbReference type="ARBA" id="ARBA00022989"/>
    </source>
</evidence>
<keyword evidence="5 7" id="KW-1133">Transmembrane helix</keyword>
<protein>
    <recommendedName>
        <fullName evidence="10">Chromate transporter</fullName>
    </recommendedName>
</protein>
<comment type="similarity">
    <text evidence="2">Belongs to the chromate ion transporter (CHR) (TC 2.A.51) family.</text>
</comment>
<evidence type="ECO:0000256" key="7">
    <source>
        <dbReference type="SAM" id="Phobius"/>
    </source>
</evidence>
<evidence type="ECO:0000256" key="1">
    <source>
        <dbReference type="ARBA" id="ARBA00004651"/>
    </source>
</evidence>
<dbReference type="InterPro" id="IPR003370">
    <property type="entry name" value="Chromate_transpt"/>
</dbReference>
<sequence length="230" mass="25458">MHPQMSDTEEKASICALESEQQTTLKQSLNKPSFWVVFTTWFKIGVMSFGGGSATLLLIQRKCVEQMKWATEEEYSRYWSLSQISPGIVMFATMILMFRKIGGWKNVIAAFAGLLIPSALITLLFSAGFKSVQNLPAVQAMLQGVIPATAGIMLTLSIKFAQPLVKKSYKADRLSLIECLVIILSSASALIFWHIDVVLVMLGAALLSVGFFLPLRTWLAPRQAAVQRRP</sequence>